<comment type="caution">
    <text evidence="1">The sequence shown here is derived from an EMBL/GenBank/DDBJ whole genome shotgun (WGS) entry which is preliminary data.</text>
</comment>
<evidence type="ECO:0000313" key="1">
    <source>
        <dbReference type="EMBL" id="RHC48073.1"/>
    </source>
</evidence>
<gene>
    <name evidence="1" type="ORF">DW839_29160</name>
</gene>
<dbReference type="AlphaFoldDB" id="A0A414AHZ8"/>
<dbReference type="Proteomes" id="UP000283975">
    <property type="component" value="Unassembled WGS sequence"/>
</dbReference>
<reference evidence="1 2" key="1">
    <citation type="submission" date="2018-08" db="EMBL/GenBank/DDBJ databases">
        <title>A genome reference for cultivated species of the human gut microbiota.</title>
        <authorList>
            <person name="Zou Y."/>
            <person name="Xue W."/>
            <person name="Luo G."/>
        </authorList>
    </citation>
    <scope>NUCLEOTIDE SEQUENCE [LARGE SCALE GENOMIC DNA]</scope>
    <source>
        <strain evidence="1 2">AM35-14</strain>
    </source>
</reference>
<sequence>MEIITVYFENGLLVKILPAEHCNQYEARYLVSDGLTFDLESTLDISNIPIPNYKKLCGFPNISHSLDYVLKRKAGNLSKNGLFDHSIVCLRKANQIMSQSPIHWKKKDYMDIVLELARVGRYEEAKKEKAFIEDNYFVGYDFSSMHETVLQKTLGSIHQQATDLVEADDAPNCDEICAKYRKRIYSISGKDKRFPAMTNEVYNSGLIFFPFIEGISRPKYCSLDNIIEYNNRPFIDDRTDEEKENYKQFSKQRILEERYATDYLEYCQICDFISLLQPKSFKSYQEMKYNNTENFQELMQIAEEAGIDIEL</sequence>
<dbReference type="KEGG" id="cbol:CGC65_27860"/>
<evidence type="ECO:0000313" key="2">
    <source>
        <dbReference type="Proteomes" id="UP000283975"/>
    </source>
</evidence>
<dbReference type="EMBL" id="QSHZ01000050">
    <property type="protein sequence ID" value="RHC48073.1"/>
    <property type="molecule type" value="Genomic_DNA"/>
</dbReference>
<organism evidence="1 2">
    <name type="scientific">Enterocloster bolteae</name>
    <dbReference type="NCBI Taxonomy" id="208479"/>
    <lineage>
        <taxon>Bacteria</taxon>
        <taxon>Bacillati</taxon>
        <taxon>Bacillota</taxon>
        <taxon>Clostridia</taxon>
        <taxon>Lachnospirales</taxon>
        <taxon>Lachnospiraceae</taxon>
        <taxon>Enterocloster</taxon>
    </lineage>
</organism>
<accession>A0A414AHZ8</accession>
<protein>
    <submittedName>
        <fullName evidence="1">Uncharacterized protein</fullName>
    </submittedName>
</protein>
<name>A0A414AHZ8_9FIRM</name>
<proteinExistence type="predicted"/>
<dbReference type="RefSeq" id="WP_002566861.1">
    <property type="nucleotide sequence ID" value="NZ_CABKUK010000003.1"/>
</dbReference>